<evidence type="ECO:0000313" key="3">
    <source>
        <dbReference type="Proteomes" id="UP000325289"/>
    </source>
</evidence>
<protein>
    <submittedName>
        <fullName evidence="2">LPS-assembly lipoprotein</fullName>
    </submittedName>
</protein>
<dbReference type="Gene3D" id="3.30.160.150">
    <property type="entry name" value="Lipoprotein like domain"/>
    <property type="match status" value="1"/>
</dbReference>
<name>A0A1I1UQI6_9RHOB</name>
<dbReference type="Pfam" id="PF04390">
    <property type="entry name" value="LptE"/>
    <property type="match status" value="1"/>
</dbReference>
<dbReference type="AlphaFoldDB" id="A0A1I1UQI6"/>
<proteinExistence type="predicted"/>
<evidence type="ECO:0000256" key="1">
    <source>
        <dbReference type="SAM" id="SignalP"/>
    </source>
</evidence>
<reference evidence="2 3" key="1">
    <citation type="submission" date="2016-10" db="EMBL/GenBank/DDBJ databases">
        <authorList>
            <person name="Varghese N."/>
            <person name="Submissions S."/>
        </authorList>
    </citation>
    <scope>NUCLEOTIDE SEQUENCE [LARGE SCALE GENOMIC DNA]</scope>
    <source>
        <strain evidence="3">YIM D21,KCTC 23444,ACCC 10710</strain>
    </source>
</reference>
<accession>A0A1I1UQI6</accession>
<dbReference type="GO" id="GO:0043165">
    <property type="term" value="P:Gram-negative-bacterium-type cell outer membrane assembly"/>
    <property type="evidence" value="ECO:0007669"/>
    <property type="project" value="InterPro"/>
</dbReference>
<keyword evidence="1" id="KW-0732">Signal</keyword>
<dbReference type="OrthoDB" id="7629596at2"/>
<evidence type="ECO:0000313" key="2">
    <source>
        <dbReference type="EMBL" id="SFD70250.1"/>
    </source>
</evidence>
<feature type="signal peptide" evidence="1">
    <location>
        <begin position="1"/>
        <end position="27"/>
    </location>
</feature>
<dbReference type="InterPro" id="IPR007485">
    <property type="entry name" value="LPS_assembly_LptE"/>
</dbReference>
<dbReference type="RefSeq" id="WP_149754738.1">
    <property type="nucleotide sequence ID" value="NZ_FOMS01000002.1"/>
</dbReference>
<keyword evidence="3" id="KW-1185">Reference proteome</keyword>
<organism evidence="2 3">
    <name type="scientific">Roseivivax sediminis</name>
    <dbReference type="NCBI Taxonomy" id="936889"/>
    <lineage>
        <taxon>Bacteria</taxon>
        <taxon>Pseudomonadati</taxon>
        <taxon>Pseudomonadota</taxon>
        <taxon>Alphaproteobacteria</taxon>
        <taxon>Rhodobacterales</taxon>
        <taxon>Roseobacteraceae</taxon>
        <taxon>Roseivivax</taxon>
    </lineage>
</organism>
<gene>
    <name evidence="2" type="ORF">SAMN04515678_102353</name>
</gene>
<dbReference type="GO" id="GO:0019867">
    <property type="term" value="C:outer membrane"/>
    <property type="evidence" value="ECO:0007669"/>
    <property type="project" value="InterPro"/>
</dbReference>
<dbReference type="EMBL" id="FOMS01000002">
    <property type="protein sequence ID" value="SFD70250.1"/>
    <property type="molecule type" value="Genomic_DNA"/>
</dbReference>
<feature type="chain" id="PRO_5009301899" evidence="1">
    <location>
        <begin position="28"/>
        <end position="165"/>
    </location>
</feature>
<keyword evidence="2" id="KW-0449">Lipoprotein</keyword>
<sequence length="165" mass="17512">MSWCDRRFVIAGLGALALLPACGFSPAYGPGGAAGRLQGQVALDDPGNRAAYMLHRRIEDRLGHAPSGRYRLSTSIDTSETDLGTTSTGTTTRYQVLGQVDIRLLDTASGAVLLEDRVDSFTGYSATGSNVATLASERDAEERLMTLLADRIVDRLIAVAPDLPA</sequence>
<dbReference type="Proteomes" id="UP000325289">
    <property type="component" value="Unassembled WGS sequence"/>
</dbReference>